<feature type="region of interest" description="Disordered" evidence="5">
    <location>
        <begin position="98"/>
        <end position="150"/>
    </location>
</feature>
<dbReference type="GO" id="GO:0006357">
    <property type="term" value="P:regulation of transcription by RNA polymerase II"/>
    <property type="evidence" value="ECO:0007669"/>
    <property type="project" value="TreeGrafter"/>
</dbReference>
<feature type="region of interest" description="Disordered" evidence="5">
    <location>
        <begin position="1267"/>
        <end position="1293"/>
    </location>
</feature>
<feature type="compositionally biased region" description="Polar residues" evidence="5">
    <location>
        <begin position="280"/>
        <end position="296"/>
    </location>
</feature>
<dbReference type="GO" id="GO:0005634">
    <property type="term" value="C:nucleus"/>
    <property type="evidence" value="ECO:0007669"/>
    <property type="project" value="TreeGrafter"/>
</dbReference>
<reference evidence="7" key="1">
    <citation type="submission" date="2018-01" db="EMBL/GenBank/DDBJ databases">
        <title>An insight into the sialome of Amazonian anophelines.</title>
        <authorList>
            <person name="Ribeiro J.M."/>
            <person name="Scarpassa V."/>
            <person name="Calvo E."/>
        </authorList>
    </citation>
    <scope>NUCLEOTIDE SEQUENCE</scope>
    <source>
        <tissue evidence="7">Salivary glands</tissue>
    </source>
</reference>
<keyword evidence="3" id="KW-0863">Zinc-finger</keyword>
<feature type="compositionally biased region" description="Low complexity" evidence="5">
    <location>
        <begin position="98"/>
        <end position="107"/>
    </location>
</feature>
<feature type="compositionally biased region" description="Low complexity" evidence="5">
    <location>
        <begin position="492"/>
        <end position="505"/>
    </location>
</feature>
<protein>
    <submittedName>
        <fullName evidence="7">Putative transcription factor tcf20</fullName>
    </submittedName>
</protein>
<evidence type="ECO:0000256" key="4">
    <source>
        <dbReference type="ARBA" id="ARBA00022833"/>
    </source>
</evidence>
<dbReference type="PROSITE" id="PS51805">
    <property type="entry name" value="EPHD"/>
    <property type="match status" value="1"/>
</dbReference>
<evidence type="ECO:0000256" key="3">
    <source>
        <dbReference type="ARBA" id="ARBA00022771"/>
    </source>
</evidence>
<feature type="compositionally biased region" description="Polar residues" evidence="5">
    <location>
        <begin position="13"/>
        <end position="22"/>
    </location>
</feature>
<accession>A0A2M4B9W7</accession>
<feature type="compositionally biased region" description="Polar residues" evidence="5">
    <location>
        <begin position="141"/>
        <end position="150"/>
    </location>
</feature>
<feature type="region of interest" description="Disordered" evidence="5">
    <location>
        <begin position="796"/>
        <end position="949"/>
    </location>
</feature>
<feature type="region of interest" description="Disordered" evidence="5">
    <location>
        <begin position="280"/>
        <end position="315"/>
    </location>
</feature>
<feature type="compositionally biased region" description="Polar residues" evidence="5">
    <location>
        <begin position="338"/>
        <end position="355"/>
    </location>
</feature>
<feature type="region of interest" description="Disordered" evidence="5">
    <location>
        <begin position="1"/>
        <end position="55"/>
    </location>
</feature>
<keyword evidence="1" id="KW-0597">Phosphoprotein</keyword>
<feature type="compositionally biased region" description="Basic and acidic residues" evidence="5">
    <location>
        <begin position="1082"/>
        <end position="1097"/>
    </location>
</feature>
<sequence length="1293" mass="134393">MSGHNPPHGRLGQPNTTWNPLQVPSYVPRQPQLAHMSSERSMARSPLTWHTPPSHQDKVYNLMTGSLMNNLESNPLLQGYNRGNSSVGAPLGSVDLSLSSASRSTPSPKGGHPGQSLASTVLPSSIPATGHPGELVAGDHTINNPARSTTAGSVIQSTIASTNSTTTNSSSSSASAAAAVAVAAAIKERMQQGSFPSPASFNSTNNDGNGFGMSTGGGLAGRAAGNDLNTLMTGGLLIKDAKQINSEMESKNGRDCFSHLPASESADLVKEFIMQTIQNSNSLSVSPKRNSPQRSALHSDYSPPNRSRSPPLNLGMLGQESLAALMNCSNMRLGADTKQPTSVEPTVDTNNGPTAATTISASCAGNINPAASPTNNSITSNEDSVDSASGACSKSRRRRKPERTNKMNAMGSVGAAGCGVLEGLDGQSFFNNLPDTSTKLVGGAAASKAPPSEGSMLVEPLRSSIAGRTDITALAIEGINALSKCLPSEPPTSSSTSNNSSTTSSMAELANRLNSVQSSVHRDAPLHHPHPNHHHLLAGQTAVSANLIQSNSNLNNSTGSSIKTVSPTNSAVTATSLMGGHNTSITTNTSASPSITTNASSLLSDGGLLSVTAATVAAAIDAVSKDMKATAGGTDAALEECETLDKIAAMVSSVTAGGTASPEASLGLSMPFSSTNGGTITTMAERKCSSNGPVSSHKSPSVTEVKVKCNDNGKVNASDSSYEEVENKLEEMFAGIVEEKIGEPPLKQPIGPSISTHNSNGNSNPGHNPANVTEPTDVTDGALLKQLSCENNQTAVAGEANSREQKTHFSIANSGTPSGGSAAPPAPAAGSGKKPLTPAQKRANGTKETLGEQSFPATSTPVTAATKRKRGPKKKAKTGGSPFFEPPDKSGFMNLKALNMKGKKNGKPAAGPTGGKKKGGKGGKQKGATSSKANGPNERLSMGQDHQASSMVGWPGGATALDALSKHKGPYVQIKANGSHSVVNASTNDEDGEKPQTKLAKKLATSLNASERSKIRGLHVSTLSTKYDADTTDISWMCVFCKMGPHKFRLGDLFGPYIISTASDEYRASQVDVDYFSVKRSRDSLESTQAKERRMAEQQKQQKQQAASGSGKGRKRKNAASGANNAQAAPTPNCTSVLKEEKKDEDQGKLAHTDVYYGMMKASDSTYEVWTHEDCLVWAPGVYMVGTRVIGLEAAIWNCCRHRCQLCSQYGAVICCLRQGCTAKAHFICAHKQNWKLTDEYQAFCEAHATDEPGSLGIASQLKKEIGPEQMTDGPGTSSGGRGGNSRAPMDVS</sequence>
<dbReference type="CDD" id="cd15668">
    <property type="entry name" value="ePHD_RAI1_like"/>
    <property type="match status" value="1"/>
</dbReference>
<evidence type="ECO:0000313" key="7">
    <source>
        <dbReference type="EMBL" id="MBW49844.1"/>
    </source>
</evidence>
<keyword evidence="2" id="KW-0479">Metal-binding</keyword>
<dbReference type="InterPro" id="IPR034732">
    <property type="entry name" value="EPHD"/>
</dbReference>
<proteinExistence type="predicted"/>
<feature type="compositionally biased region" description="Low complexity" evidence="5">
    <location>
        <begin position="302"/>
        <end position="314"/>
    </location>
</feature>
<dbReference type="PANTHER" id="PTHR14955:SF4">
    <property type="entry name" value="PHD-TYPE DOMAIN-CONTAINING PROTEIN"/>
    <property type="match status" value="1"/>
</dbReference>
<feature type="compositionally biased region" description="Polar residues" evidence="5">
    <location>
        <begin position="851"/>
        <end position="862"/>
    </location>
</feature>
<feature type="compositionally biased region" description="Low complexity" evidence="5">
    <location>
        <begin position="1119"/>
        <end position="1129"/>
    </location>
</feature>
<feature type="compositionally biased region" description="Basic residues" evidence="5">
    <location>
        <begin position="866"/>
        <end position="877"/>
    </location>
</feature>
<evidence type="ECO:0000259" key="6">
    <source>
        <dbReference type="PROSITE" id="PS51805"/>
    </source>
</evidence>
<dbReference type="GO" id="GO:0008270">
    <property type="term" value="F:zinc ion binding"/>
    <property type="evidence" value="ECO:0007669"/>
    <property type="project" value="UniProtKB-KW"/>
</dbReference>
<feature type="domain" description="PHD-type" evidence="6">
    <location>
        <begin position="1131"/>
        <end position="1249"/>
    </location>
</feature>
<evidence type="ECO:0000256" key="5">
    <source>
        <dbReference type="SAM" id="MobiDB-lite"/>
    </source>
</evidence>
<dbReference type="Gene3D" id="3.30.40.10">
    <property type="entry name" value="Zinc/RING finger domain, C3HC4 (zinc finger)"/>
    <property type="match status" value="1"/>
</dbReference>
<dbReference type="EMBL" id="GGFJ01000703">
    <property type="protein sequence ID" value="MBW49844.1"/>
    <property type="molecule type" value="Transcribed_RNA"/>
</dbReference>
<dbReference type="PANTHER" id="PTHR14955">
    <property type="entry name" value="RETINOIC ACID INDUCED 1/TRANSCRIPTION FACTOR 20"/>
    <property type="match status" value="1"/>
</dbReference>
<feature type="compositionally biased region" description="Basic residues" evidence="5">
    <location>
        <begin position="915"/>
        <end position="924"/>
    </location>
</feature>
<feature type="region of interest" description="Disordered" evidence="5">
    <location>
        <begin position="335"/>
        <end position="355"/>
    </location>
</feature>
<dbReference type="Pfam" id="PF13771">
    <property type="entry name" value="zf-HC5HC2H"/>
    <property type="match status" value="1"/>
</dbReference>
<organism evidence="7">
    <name type="scientific">Anopheles marajoara</name>
    <dbReference type="NCBI Taxonomy" id="58244"/>
    <lineage>
        <taxon>Eukaryota</taxon>
        <taxon>Metazoa</taxon>
        <taxon>Ecdysozoa</taxon>
        <taxon>Arthropoda</taxon>
        <taxon>Hexapoda</taxon>
        <taxon>Insecta</taxon>
        <taxon>Pterygota</taxon>
        <taxon>Neoptera</taxon>
        <taxon>Endopterygota</taxon>
        <taxon>Diptera</taxon>
        <taxon>Nematocera</taxon>
        <taxon>Culicoidea</taxon>
        <taxon>Culicidae</taxon>
        <taxon>Anophelinae</taxon>
        <taxon>Anopheles</taxon>
    </lineage>
</organism>
<feature type="compositionally biased region" description="Polar residues" evidence="5">
    <location>
        <begin position="116"/>
        <end position="127"/>
    </location>
</feature>
<feature type="region of interest" description="Disordered" evidence="5">
    <location>
        <begin position="686"/>
        <end position="705"/>
    </location>
</feature>
<feature type="compositionally biased region" description="Low complexity" evidence="5">
    <location>
        <begin position="1098"/>
        <end position="1109"/>
    </location>
</feature>
<feature type="compositionally biased region" description="Low complexity" evidence="5">
    <location>
        <begin position="814"/>
        <end position="832"/>
    </location>
</feature>
<feature type="region of interest" description="Disordered" evidence="5">
    <location>
        <begin position="370"/>
        <end position="410"/>
    </location>
</feature>
<feature type="region of interest" description="Disordered" evidence="5">
    <location>
        <begin position="486"/>
        <end position="507"/>
    </location>
</feature>
<name>A0A2M4B9W7_9DIPT</name>
<feature type="region of interest" description="Disordered" evidence="5">
    <location>
        <begin position="1082"/>
        <end position="1134"/>
    </location>
</feature>
<evidence type="ECO:0000256" key="2">
    <source>
        <dbReference type="ARBA" id="ARBA00022723"/>
    </source>
</evidence>
<feature type="compositionally biased region" description="Low complexity" evidence="5">
    <location>
        <begin position="757"/>
        <end position="769"/>
    </location>
</feature>
<feature type="region of interest" description="Disordered" evidence="5">
    <location>
        <begin position="743"/>
        <end position="776"/>
    </location>
</feature>
<feature type="compositionally biased region" description="Polar residues" evidence="5">
    <location>
        <begin position="689"/>
        <end position="702"/>
    </location>
</feature>
<keyword evidence="4" id="KW-0862">Zinc</keyword>
<evidence type="ECO:0000256" key="1">
    <source>
        <dbReference type="ARBA" id="ARBA00022553"/>
    </source>
</evidence>
<dbReference type="InterPro" id="IPR013083">
    <property type="entry name" value="Znf_RING/FYVE/PHD"/>
</dbReference>
<dbReference type="InterPro" id="IPR052440">
    <property type="entry name" value="Trans_Reg/Chrom_Remod"/>
</dbReference>
<feature type="compositionally biased region" description="Polar residues" evidence="5">
    <location>
        <begin position="370"/>
        <end position="392"/>
    </location>
</feature>